<protein>
    <recommendedName>
        <fullName evidence="3">C2H2-type domain-containing protein</fullName>
    </recommendedName>
</protein>
<evidence type="ECO:0000256" key="1">
    <source>
        <dbReference type="PROSITE-ProRule" id="PRU00042"/>
    </source>
</evidence>
<accession>A0AAV9HKJ6</accession>
<keyword evidence="1" id="KW-0479">Metal-binding</keyword>
<evidence type="ECO:0000313" key="5">
    <source>
        <dbReference type="Proteomes" id="UP001321749"/>
    </source>
</evidence>
<sequence length="375" mass="41637">MEYHHGLPLANVPLGLDEDEMLFGYGAFAGAMVPSNGSIGSSGSSYASSFGPHTPLSGASTPPRSYSFDFTASRTGSLDSSASFATSIDSNPFDLSPSSSSASACFPQVHGSDMCQTDFPLTPSRSQLDFPNYSVNGYEGQLSPTDTMEYFYADSLGQSTIMATQSGAVSAIQAWDNQWSKWQQADSPINFERHTPTRLVQSIHGLKLEEAGQFERDAKKRILMEEAKLRATALHQAQQEQHHTSPLASRSSRARPLRQTRTRLTQDADIGNIPPSAHHCDFPGCTARPYRRNEHLKRHQKAKHGGELFPCDYCERVVNRKDNWISHLELHTKPRGKAGRVKYHPDAVKRFEVEREKIRRRSEVPKPQKESSISA</sequence>
<proteinExistence type="predicted"/>
<evidence type="ECO:0000313" key="4">
    <source>
        <dbReference type="EMBL" id="KAK4460590.1"/>
    </source>
</evidence>
<evidence type="ECO:0000256" key="2">
    <source>
        <dbReference type="SAM" id="MobiDB-lite"/>
    </source>
</evidence>
<comment type="caution">
    <text evidence="4">The sequence shown here is derived from an EMBL/GenBank/DDBJ whole genome shotgun (WGS) entry which is preliminary data.</text>
</comment>
<dbReference type="AlphaFoldDB" id="A0AAV9HKJ6"/>
<dbReference type="InterPro" id="IPR036236">
    <property type="entry name" value="Znf_C2H2_sf"/>
</dbReference>
<organism evidence="4 5">
    <name type="scientific">Cladorrhinum samala</name>
    <dbReference type="NCBI Taxonomy" id="585594"/>
    <lineage>
        <taxon>Eukaryota</taxon>
        <taxon>Fungi</taxon>
        <taxon>Dikarya</taxon>
        <taxon>Ascomycota</taxon>
        <taxon>Pezizomycotina</taxon>
        <taxon>Sordariomycetes</taxon>
        <taxon>Sordariomycetidae</taxon>
        <taxon>Sordariales</taxon>
        <taxon>Podosporaceae</taxon>
        <taxon>Cladorrhinum</taxon>
    </lineage>
</organism>
<reference evidence="4" key="2">
    <citation type="submission" date="2023-06" db="EMBL/GenBank/DDBJ databases">
        <authorList>
            <consortium name="Lawrence Berkeley National Laboratory"/>
            <person name="Mondo S.J."/>
            <person name="Hensen N."/>
            <person name="Bonometti L."/>
            <person name="Westerberg I."/>
            <person name="Brannstrom I.O."/>
            <person name="Guillou S."/>
            <person name="Cros-Aarteil S."/>
            <person name="Calhoun S."/>
            <person name="Haridas S."/>
            <person name="Kuo A."/>
            <person name="Pangilinan J."/>
            <person name="Riley R."/>
            <person name="Labutti K."/>
            <person name="Andreopoulos B."/>
            <person name="Lipzen A."/>
            <person name="Chen C."/>
            <person name="Yanf M."/>
            <person name="Daum C."/>
            <person name="Ng V."/>
            <person name="Clum A."/>
            <person name="Steindorff A."/>
            <person name="Ohm R."/>
            <person name="Martin F."/>
            <person name="Silar P."/>
            <person name="Natvig D."/>
            <person name="Lalanne C."/>
            <person name="Gautier V."/>
            <person name="Ament-Velasquez S.L."/>
            <person name="Kruys A."/>
            <person name="Hutchinson M.I."/>
            <person name="Powell A.J."/>
            <person name="Barry K."/>
            <person name="Miller A.N."/>
            <person name="Grigoriev I.V."/>
            <person name="Debuchy R."/>
            <person name="Gladieux P."/>
            <person name="Thoren M.H."/>
            <person name="Johannesson H."/>
        </authorList>
    </citation>
    <scope>NUCLEOTIDE SEQUENCE</scope>
    <source>
        <strain evidence="4">PSN324</strain>
    </source>
</reference>
<dbReference type="EMBL" id="MU865008">
    <property type="protein sequence ID" value="KAK4460590.1"/>
    <property type="molecule type" value="Genomic_DNA"/>
</dbReference>
<reference evidence="4" key="1">
    <citation type="journal article" date="2023" name="Mol. Phylogenet. Evol.">
        <title>Genome-scale phylogeny and comparative genomics of the fungal order Sordariales.</title>
        <authorList>
            <person name="Hensen N."/>
            <person name="Bonometti L."/>
            <person name="Westerberg I."/>
            <person name="Brannstrom I.O."/>
            <person name="Guillou S."/>
            <person name="Cros-Aarteil S."/>
            <person name="Calhoun S."/>
            <person name="Haridas S."/>
            <person name="Kuo A."/>
            <person name="Mondo S."/>
            <person name="Pangilinan J."/>
            <person name="Riley R."/>
            <person name="LaButti K."/>
            <person name="Andreopoulos B."/>
            <person name="Lipzen A."/>
            <person name="Chen C."/>
            <person name="Yan M."/>
            <person name="Daum C."/>
            <person name="Ng V."/>
            <person name="Clum A."/>
            <person name="Steindorff A."/>
            <person name="Ohm R.A."/>
            <person name="Martin F."/>
            <person name="Silar P."/>
            <person name="Natvig D.O."/>
            <person name="Lalanne C."/>
            <person name="Gautier V."/>
            <person name="Ament-Velasquez S.L."/>
            <person name="Kruys A."/>
            <person name="Hutchinson M.I."/>
            <person name="Powell A.J."/>
            <person name="Barry K."/>
            <person name="Miller A.N."/>
            <person name="Grigoriev I.V."/>
            <person name="Debuchy R."/>
            <person name="Gladieux P."/>
            <person name="Hiltunen Thoren M."/>
            <person name="Johannesson H."/>
        </authorList>
    </citation>
    <scope>NUCLEOTIDE SEQUENCE</scope>
    <source>
        <strain evidence="4">PSN324</strain>
    </source>
</reference>
<dbReference type="PROSITE" id="PS50157">
    <property type="entry name" value="ZINC_FINGER_C2H2_2"/>
    <property type="match status" value="1"/>
</dbReference>
<dbReference type="PROSITE" id="PS00028">
    <property type="entry name" value="ZINC_FINGER_C2H2_1"/>
    <property type="match status" value="1"/>
</dbReference>
<dbReference type="Proteomes" id="UP001321749">
    <property type="component" value="Unassembled WGS sequence"/>
</dbReference>
<feature type="domain" description="C2H2-type" evidence="3">
    <location>
        <begin position="309"/>
        <end position="336"/>
    </location>
</feature>
<name>A0AAV9HKJ6_9PEZI</name>
<dbReference type="GO" id="GO:0008270">
    <property type="term" value="F:zinc ion binding"/>
    <property type="evidence" value="ECO:0007669"/>
    <property type="project" value="UniProtKB-KW"/>
</dbReference>
<dbReference type="InterPro" id="IPR013087">
    <property type="entry name" value="Znf_C2H2_type"/>
</dbReference>
<gene>
    <name evidence="4" type="ORF">QBC42DRAFT_229129</name>
</gene>
<keyword evidence="5" id="KW-1185">Reference proteome</keyword>
<dbReference type="SMART" id="SM00355">
    <property type="entry name" value="ZnF_C2H2"/>
    <property type="match status" value="2"/>
</dbReference>
<evidence type="ECO:0000259" key="3">
    <source>
        <dbReference type="PROSITE" id="PS50157"/>
    </source>
</evidence>
<dbReference type="Gene3D" id="3.30.160.60">
    <property type="entry name" value="Classic Zinc Finger"/>
    <property type="match status" value="1"/>
</dbReference>
<keyword evidence="1" id="KW-0862">Zinc</keyword>
<feature type="region of interest" description="Disordered" evidence="2">
    <location>
        <begin position="233"/>
        <end position="259"/>
    </location>
</feature>
<dbReference type="SUPFAM" id="SSF57667">
    <property type="entry name" value="beta-beta-alpha zinc fingers"/>
    <property type="match status" value="1"/>
</dbReference>
<keyword evidence="1" id="KW-0863">Zinc-finger</keyword>